<dbReference type="SUPFAM" id="SSF89550">
    <property type="entry name" value="PHP domain-like"/>
    <property type="match status" value="1"/>
</dbReference>
<sequence length="285" mass="30483">STAIAFNQTVVSSINARHTPTPSKPLLAQLKPRPGIVFLKRLTIILDQDSEKGTGLILANAPVLKPYDLIALMPTSQNTFALACLSHTVASALTAHIISIPLTLRMVYRFRHAIVRGAVKNGAVFEISYVGALGGEHDAVLKDAGAAESGVSAKRNWWAVGKEIVRITKGKSIMDFTPGLPQDVAHAASTKVAKSLVLRAQTRQIYRAVFSEPVLVIPNQEAVEIGPTETKKRPREDEDEGEDVPEPAQAAASAAKPTADATNGESSSRKKKKRKKGNSNNPNGS</sequence>
<comment type="similarity">
    <text evidence="2">Belongs to the eukaryotic/archaeal RNase P protein component 3 family.</text>
</comment>
<name>A0ABQ0KUE9_MYCCL</name>
<reference evidence="5" key="1">
    <citation type="submission" date="2014-09" db="EMBL/GenBank/DDBJ databases">
        <title>Genome sequence of the luminous mushroom Mycena chlorophos for searching fungal bioluminescence genes.</title>
        <authorList>
            <person name="Tanaka Y."/>
            <person name="Kasuga D."/>
            <person name="Oba Y."/>
            <person name="Hase S."/>
            <person name="Sato K."/>
            <person name="Oba Y."/>
            <person name="Sakakibara Y."/>
        </authorList>
    </citation>
    <scope>NUCLEOTIDE SEQUENCE</scope>
</reference>
<evidence type="ECO:0000256" key="4">
    <source>
        <dbReference type="SAM" id="MobiDB-lite"/>
    </source>
</evidence>
<dbReference type="InterPro" id="IPR016195">
    <property type="entry name" value="Pol/histidinol_Pase-like"/>
</dbReference>
<feature type="compositionally biased region" description="Low complexity" evidence="4">
    <location>
        <begin position="246"/>
        <end position="266"/>
    </location>
</feature>
<accession>A0ABQ0KUE9</accession>
<keyword evidence="3" id="KW-0819">tRNA processing</keyword>
<dbReference type="EMBL" id="DF837933">
    <property type="protein sequence ID" value="GAT42436.1"/>
    <property type="molecule type" value="Genomic_DNA"/>
</dbReference>
<evidence type="ECO:0000256" key="3">
    <source>
        <dbReference type="ARBA" id="ARBA00022694"/>
    </source>
</evidence>
<evidence type="ECO:0000256" key="1">
    <source>
        <dbReference type="ARBA" id="ARBA00004123"/>
    </source>
</evidence>
<dbReference type="PANTHER" id="PTHR13031">
    <property type="entry name" value="RIBONUCLEASE P SUBUNIT P30"/>
    <property type="match status" value="1"/>
</dbReference>
<comment type="subcellular location">
    <subcellularLocation>
        <location evidence="1">Nucleus</location>
    </subcellularLocation>
</comment>
<keyword evidence="6" id="KW-1185">Reference proteome</keyword>
<dbReference type="Pfam" id="PF01876">
    <property type="entry name" value="RNase_P_p30"/>
    <property type="match status" value="1"/>
</dbReference>
<proteinExistence type="inferred from homology"/>
<dbReference type="Gene3D" id="3.20.20.140">
    <property type="entry name" value="Metal-dependent hydrolases"/>
    <property type="match status" value="1"/>
</dbReference>
<evidence type="ECO:0000313" key="6">
    <source>
        <dbReference type="Proteomes" id="UP000815677"/>
    </source>
</evidence>
<protein>
    <submittedName>
        <fullName evidence="5">Uncharacterized protein</fullName>
    </submittedName>
</protein>
<gene>
    <name evidence="5" type="ORF">MCHLO_00151</name>
</gene>
<dbReference type="Proteomes" id="UP000815677">
    <property type="component" value="Unassembled WGS sequence"/>
</dbReference>
<feature type="non-terminal residue" evidence="5">
    <location>
        <position position="1"/>
    </location>
</feature>
<evidence type="ECO:0000256" key="2">
    <source>
        <dbReference type="ARBA" id="ARBA00007331"/>
    </source>
</evidence>
<feature type="region of interest" description="Disordered" evidence="4">
    <location>
        <begin position="225"/>
        <end position="285"/>
    </location>
</feature>
<evidence type="ECO:0000313" key="5">
    <source>
        <dbReference type="EMBL" id="GAT42436.1"/>
    </source>
</evidence>
<dbReference type="PANTHER" id="PTHR13031:SF0">
    <property type="entry name" value="RIBONUCLEASE P PROTEIN SUBUNIT P30"/>
    <property type="match status" value="1"/>
</dbReference>
<dbReference type="InterPro" id="IPR002738">
    <property type="entry name" value="RNase_P_p30"/>
</dbReference>
<organism evidence="5 6">
    <name type="scientific">Mycena chlorophos</name>
    <name type="common">Agaric fungus</name>
    <name type="synonym">Agaricus chlorophos</name>
    <dbReference type="NCBI Taxonomy" id="658473"/>
    <lineage>
        <taxon>Eukaryota</taxon>
        <taxon>Fungi</taxon>
        <taxon>Dikarya</taxon>
        <taxon>Basidiomycota</taxon>
        <taxon>Agaricomycotina</taxon>
        <taxon>Agaricomycetes</taxon>
        <taxon>Agaricomycetidae</taxon>
        <taxon>Agaricales</taxon>
        <taxon>Marasmiineae</taxon>
        <taxon>Mycenaceae</taxon>
        <taxon>Mycena</taxon>
    </lineage>
</organism>